<protein>
    <recommendedName>
        <fullName evidence="1">NADH:flavin oxidoreductase/NADH oxidase N-terminal domain-containing protein</fullName>
    </recommendedName>
</protein>
<proteinExistence type="predicted"/>
<dbReference type="Proteomes" id="UP000242180">
    <property type="component" value="Unassembled WGS sequence"/>
</dbReference>
<dbReference type="InterPro" id="IPR001155">
    <property type="entry name" value="OxRdtase_FMN_N"/>
</dbReference>
<dbReference type="Pfam" id="PF00724">
    <property type="entry name" value="Oxidored_FMN"/>
    <property type="match status" value="1"/>
</dbReference>
<organism evidence="2 3">
    <name type="scientific">Syncephalastrum racemosum</name>
    <name type="common">Filamentous fungus</name>
    <dbReference type="NCBI Taxonomy" id="13706"/>
    <lineage>
        <taxon>Eukaryota</taxon>
        <taxon>Fungi</taxon>
        <taxon>Fungi incertae sedis</taxon>
        <taxon>Mucoromycota</taxon>
        <taxon>Mucoromycotina</taxon>
        <taxon>Mucoromycetes</taxon>
        <taxon>Mucorales</taxon>
        <taxon>Syncephalastraceae</taxon>
        <taxon>Syncephalastrum</taxon>
    </lineage>
</organism>
<dbReference type="InterPro" id="IPR013785">
    <property type="entry name" value="Aldolase_TIM"/>
</dbReference>
<dbReference type="EMBL" id="MCGN01000004">
    <property type="protein sequence ID" value="ORY97744.1"/>
    <property type="molecule type" value="Genomic_DNA"/>
</dbReference>
<reference evidence="2 3" key="1">
    <citation type="submission" date="2016-07" db="EMBL/GenBank/DDBJ databases">
        <title>Pervasive Adenine N6-methylation of Active Genes in Fungi.</title>
        <authorList>
            <consortium name="DOE Joint Genome Institute"/>
            <person name="Mondo S.J."/>
            <person name="Dannebaum R.O."/>
            <person name="Kuo R.C."/>
            <person name="Labutti K."/>
            <person name="Haridas S."/>
            <person name="Kuo A."/>
            <person name="Salamov A."/>
            <person name="Ahrendt S.R."/>
            <person name="Lipzen A."/>
            <person name="Sullivan W."/>
            <person name="Andreopoulos W.B."/>
            <person name="Clum A."/>
            <person name="Lindquist E."/>
            <person name="Daum C."/>
            <person name="Ramamoorthy G.K."/>
            <person name="Gryganskyi A."/>
            <person name="Culley D."/>
            <person name="Magnuson J.K."/>
            <person name="James T.Y."/>
            <person name="O'Malley M.A."/>
            <person name="Stajich J.E."/>
            <person name="Spatafora J.W."/>
            <person name="Visel A."/>
            <person name="Grigoriev I.V."/>
        </authorList>
    </citation>
    <scope>NUCLEOTIDE SEQUENCE [LARGE SCALE GENOMIC DNA]</scope>
    <source>
        <strain evidence="2 3">NRRL 2496</strain>
    </source>
</reference>
<dbReference type="FunCoup" id="A0A1X2HFL3">
    <property type="interactions" value="281"/>
</dbReference>
<sequence length="372" mass="41464">MTVSMTTSALFSPTKIGAVKLQHRVVLCPLTRLRCNNKLEPVEMVQTYYEQRATEGGLLISEATLISPTAGAFPFYPPGMYTQAQVAGWRRITDAVHKKGAFMFCQLWHAGRSAASSMLPNNVLPAAPSPVAIKSGKNYAGEDYEVPHALTEDEIQSVIQDFVNAAKLAMEAGFDGIEIHGANGYLIDQFINTSSNIRTDKYGGSIENRCRFALEVVDAIVDAIGAERTSIRFSPWSDCLDMKDDTPYETWGYLVEQLQAKHPNLAYVHFIEPRDDFGRTTKDTVNTLDPFRKIWQGPFISAGGYTTNPELAFKVAEETGNLIAFGRTFIANPDLVERLKNGYPLNHYDRNTFYVDTKEGYIDYPFYTSSSV</sequence>
<dbReference type="STRING" id="13706.A0A1X2HFL3"/>
<dbReference type="GO" id="GO:0016491">
    <property type="term" value="F:oxidoreductase activity"/>
    <property type="evidence" value="ECO:0007669"/>
    <property type="project" value="InterPro"/>
</dbReference>
<dbReference type="PANTHER" id="PTHR22893:SF91">
    <property type="entry name" value="NADPH DEHYDROGENASE 2-RELATED"/>
    <property type="match status" value="1"/>
</dbReference>
<dbReference type="PANTHER" id="PTHR22893">
    <property type="entry name" value="NADH OXIDOREDUCTASE-RELATED"/>
    <property type="match status" value="1"/>
</dbReference>
<dbReference type="FunFam" id="3.20.20.70:FF:000138">
    <property type="entry name" value="NADPH dehydrogenase 1"/>
    <property type="match status" value="1"/>
</dbReference>
<dbReference type="InParanoid" id="A0A1X2HFL3"/>
<evidence type="ECO:0000313" key="2">
    <source>
        <dbReference type="EMBL" id="ORY97744.1"/>
    </source>
</evidence>
<evidence type="ECO:0000313" key="3">
    <source>
        <dbReference type="Proteomes" id="UP000242180"/>
    </source>
</evidence>
<accession>A0A1X2HFL3</accession>
<dbReference type="OrthoDB" id="276546at2759"/>
<feature type="domain" description="NADH:flavin oxidoreductase/NADH oxidase N-terminal" evidence="1">
    <location>
        <begin position="10"/>
        <end position="346"/>
    </location>
</feature>
<name>A0A1X2HFL3_SYNRA</name>
<dbReference type="InterPro" id="IPR045247">
    <property type="entry name" value="Oye-like"/>
</dbReference>
<evidence type="ECO:0000259" key="1">
    <source>
        <dbReference type="Pfam" id="PF00724"/>
    </source>
</evidence>
<dbReference type="AlphaFoldDB" id="A0A1X2HFL3"/>
<keyword evidence="3" id="KW-1185">Reference proteome</keyword>
<dbReference type="GO" id="GO:0010181">
    <property type="term" value="F:FMN binding"/>
    <property type="evidence" value="ECO:0007669"/>
    <property type="project" value="InterPro"/>
</dbReference>
<comment type="caution">
    <text evidence="2">The sequence shown here is derived from an EMBL/GenBank/DDBJ whole genome shotgun (WGS) entry which is preliminary data.</text>
</comment>
<dbReference type="Gene3D" id="3.20.20.70">
    <property type="entry name" value="Aldolase class I"/>
    <property type="match status" value="1"/>
</dbReference>
<gene>
    <name evidence="2" type="ORF">BCR43DRAFT_250620</name>
</gene>
<dbReference type="SUPFAM" id="SSF51395">
    <property type="entry name" value="FMN-linked oxidoreductases"/>
    <property type="match status" value="1"/>
</dbReference>
<dbReference type="CDD" id="cd02933">
    <property type="entry name" value="OYE_like_FMN"/>
    <property type="match status" value="1"/>
</dbReference>
<dbReference type="OMA" id="DPFRKIW"/>